<name>A0A7D5P172_9EURY</name>
<dbReference type="PANTHER" id="PTHR43736">
    <property type="entry name" value="ADP-RIBOSE PYROPHOSPHATASE"/>
    <property type="match status" value="1"/>
</dbReference>
<dbReference type="AlphaFoldDB" id="A0A7D5P172"/>
<gene>
    <name evidence="2" type="ORF">HZS55_03805</name>
</gene>
<dbReference type="RefSeq" id="WP_179910419.1">
    <property type="nucleotide sequence ID" value="NZ_CP058910.1"/>
</dbReference>
<dbReference type="InterPro" id="IPR000086">
    <property type="entry name" value="NUDIX_hydrolase_dom"/>
</dbReference>
<dbReference type="Gene3D" id="3.90.79.10">
    <property type="entry name" value="Nucleoside Triphosphate Pyrophosphohydrolase"/>
    <property type="match status" value="1"/>
</dbReference>
<protein>
    <submittedName>
        <fullName evidence="2">NUDIX domain-containing protein</fullName>
    </submittedName>
</protein>
<dbReference type="EMBL" id="CP058910">
    <property type="protein sequence ID" value="QLH76481.1"/>
    <property type="molecule type" value="Genomic_DNA"/>
</dbReference>
<evidence type="ECO:0000313" key="3">
    <source>
        <dbReference type="Proteomes" id="UP000509667"/>
    </source>
</evidence>
<proteinExistence type="predicted"/>
<sequence length="189" mass="20248">MVNEPPDYCPHCGGELVGVDEPTVQRCRDCEEYVFHNPVPSARVAVLDSGGGSPPGSAAKPHDGDAMLLVTRPDGKWISPGGKVEVGNDPDEHAAAELEEETSLVVDPEDLVLFDTATYVITETQHTVGIRFAVDYADVRGEIEAGSDAGAARFWTAETLAATDEPTLDRDLFRTWVAGGRAALERATR</sequence>
<dbReference type="Pfam" id="PF00293">
    <property type="entry name" value="NUDIX"/>
    <property type="match status" value="1"/>
</dbReference>
<dbReference type="PROSITE" id="PS51462">
    <property type="entry name" value="NUDIX"/>
    <property type="match status" value="1"/>
</dbReference>
<organism evidence="2 3">
    <name type="scientific">Halosimplex rubrum</name>
    <dbReference type="NCBI Taxonomy" id="869889"/>
    <lineage>
        <taxon>Archaea</taxon>
        <taxon>Methanobacteriati</taxon>
        <taxon>Methanobacteriota</taxon>
        <taxon>Stenosarchaea group</taxon>
        <taxon>Halobacteria</taxon>
        <taxon>Halobacteriales</taxon>
        <taxon>Haloarculaceae</taxon>
        <taxon>Halosimplex</taxon>
    </lineage>
</organism>
<dbReference type="GeneID" id="56076958"/>
<keyword evidence="3" id="KW-1185">Reference proteome</keyword>
<dbReference type="Proteomes" id="UP000509667">
    <property type="component" value="Chromosome"/>
</dbReference>
<dbReference type="OrthoDB" id="40462at2157"/>
<dbReference type="SUPFAM" id="SSF55811">
    <property type="entry name" value="Nudix"/>
    <property type="match status" value="1"/>
</dbReference>
<dbReference type="KEGG" id="hrr:HZS55_03805"/>
<evidence type="ECO:0000313" key="2">
    <source>
        <dbReference type="EMBL" id="QLH76481.1"/>
    </source>
</evidence>
<dbReference type="InterPro" id="IPR015797">
    <property type="entry name" value="NUDIX_hydrolase-like_dom_sf"/>
</dbReference>
<feature type="domain" description="Nudix hydrolase" evidence="1">
    <location>
        <begin position="52"/>
        <end position="178"/>
    </location>
</feature>
<dbReference type="PANTHER" id="PTHR43736:SF1">
    <property type="entry name" value="DIHYDRONEOPTERIN TRIPHOSPHATE DIPHOSPHATASE"/>
    <property type="match status" value="1"/>
</dbReference>
<accession>A0A7D5P172</accession>
<evidence type="ECO:0000259" key="1">
    <source>
        <dbReference type="PROSITE" id="PS51462"/>
    </source>
</evidence>
<reference evidence="2 3" key="1">
    <citation type="submission" date="2020-07" db="EMBL/GenBank/DDBJ databases">
        <title>Halosimplex pelagicum sp. nov. and Halosimplex rubrum sp. nov., isolated from salted brown alga Laminaria, and emended description of the genus Halosimplex.</title>
        <authorList>
            <person name="Cui H."/>
        </authorList>
    </citation>
    <scope>NUCLEOTIDE SEQUENCE [LARGE SCALE GENOMIC DNA]</scope>
    <source>
        <strain evidence="2 3">R27</strain>
    </source>
</reference>